<dbReference type="PANTHER" id="PTHR47595">
    <property type="entry name" value="HEAT SHOCK 70 KDA PROTEIN 14"/>
    <property type="match status" value="1"/>
</dbReference>
<dbReference type="AlphaFoldDB" id="A0A2S2NDE6"/>
<evidence type="ECO:0000313" key="2">
    <source>
        <dbReference type="EMBL" id="MBY15223.1"/>
    </source>
</evidence>
<feature type="domain" description="Myb/SANT-like DNA-binding" evidence="1">
    <location>
        <begin position="5"/>
        <end position="91"/>
    </location>
</feature>
<accession>A0A2S2NDE6</accession>
<name>A0A2S2NDE6_SCHGA</name>
<organism evidence="2">
    <name type="scientific">Schizaphis graminum</name>
    <name type="common">Green bug aphid</name>
    <dbReference type="NCBI Taxonomy" id="13262"/>
    <lineage>
        <taxon>Eukaryota</taxon>
        <taxon>Metazoa</taxon>
        <taxon>Ecdysozoa</taxon>
        <taxon>Arthropoda</taxon>
        <taxon>Hexapoda</taxon>
        <taxon>Insecta</taxon>
        <taxon>Pterygota</taxon>
        <taxon>Neoptera</taxon>
        <taxon>Paraneoptera</taxon>
        <taxon>Hemiptera</taxon>
        <taxon>Sternorrhyncha</taxon>
        <taxon>Aphidomorpha</taxon>
        <taxon>Aphidoidea</taxon>
        <taxon>Aphididae</taxon>
        <taxon>Aphidini</taxon>
        <taxon>Schizaphis</taxon>
    </lineage>
</organism>
<evidence type="ECO:0000259" key="1">
    <source>
        <dbReference type="Pfam" id="PF13837"/>
    </source>
</evidence>
<dbReference type="EMBL" id="GGMR01002604">
    <property type="protein sequence ID" value="MBY15223.1"/>
    <property type="molecule type" value="Transcribed_RNA"/>
</dbReference>
<dbReference type="PANTHER" id="PTHR47595:SF1">
    <property type="entry name" value="MYB_SANT-LIKE DNA-BINDING DOMAIN-CONTAINING PROTEIN"/>
    <property type="match status" value="1"/>
</dbReference>
<dbReference type="InterPro" id="IPR044822">
    <property type="entry name" value="Myb_DNA-bind_4"/>
</dbReference>
<sequence length="203" mass="23698">MPETKTWTAKAIKLLIANRGDLEYEFNSNKKNHKIWEKISNILKENGITMSGQNCNTKFRNLMATFRDNVQRANKSGEGAINWEYYVLMKQYFGKKDSVTPNQNTLLESSLPNSSKTSLNIGKKTDEHTKMSKPQHPQLLHSIDEEINSDEDIIPKRKKKKNFQEILLEEMKEDRKARDSFQNKLENFMDKLIQIETAKLDKM</sequence>
<gene>
    <name evidence="2" type="primary">GT-1</name>
    <name evidence="2" type="ORF">g.18446</name>
</gene>
<proteinExistence type="predicted"/>
<dbReference type="Pfam" id="PF13837">
    <property type="entry name" value="Myb_DNA-bind_4"/>
    <property type="match status" value="1"/>
</dbReference>
<reference evidence="2" key="1">
    <citation type="submission" date="2018-04" db="EMBL/GenBank/DDBJ databases">
        <title>Transcriptome of Schizaphis graminum biotype I.</title>
        <authorList>
            <person name="Scully E.D."/>
            <person name="Geib S.M."/>
            <person name="Palmer N.A."/>
            <person name="Koch K."/>
            <person name="Bradshaw J."/>
            <person name="Heng-Moss T."/>
            <person name="Sarath G."/>
        </authorList>
    </citation>
    <scope>NUCLEOTIDE SEQUENCE</scope>
</reference>
<dbReference type="Gene3D" id="1.10.10.60">
    <property type="entry name" value="Homeodomain-like"/>
    <property type="match status" value="1"/>
</dbReference>
<protein>
    <submittedName>
        <fullName evidence="2">Trihelix transcription factor GT-1</fullName>
    </submittedName>
</protein>